<proteinExistence type="inferred from homology"/>
<organism evidence="3 4">
    <name type="scientific">Actinotignum timonense</name>
    <dbReference type="NCBI Taxonomy" id="1870995"/>
    <lineage>
        <taxon>Bacteria</taxon>
        <taxon>Bacillati</taxon>
        <taxon>Actinomycetota</taxon>
        <taxon>Actinomycetes</taxon>
        <taxon>Actinomycetales</taxon>
        <taxon>Actinomycetaceae</taxon>
        <taxon>Actinotignum</taxon>
    </lineage>
</organism>
<dbReference type="GO" id="GO:1901135">
    <property type="term" value="P:carbohydrate derivative metabolic process"/>
    <property type="evidence" value="ECO:0007669"/>
    <property type="project" value="InterPro"/>
</dbReference>
<evidence type="ECO:0000313" key="4">
    <source>
        <dbReference type="Proteomes" id="UP001288320"/>
    </source>
</evidence>
<comment type="similarity">
    <text evidence="1">Belongs to the SIS family. PHI subfamily.</text>
</comment>
<evidence type="ECO:0000259" key="2">
    <source>
        <dbReference type="PROSITE" id="PS51464"/>
    </source>
</evidence>
<dbReference type="GO" id="GO:0097367">
    <property type="term" value="F:carbohydrate derivative binding"/>
    <property type="evidence" value="ECO:0007669"/>
    <property type="project" value="InterPro"/>
</dbReference>
<dbReference type="GO" id="GO:0016853">
    <property type="term" value="F:isomerase activity"/>
    <property type="evidence" value="ECO:0007669"/>
    <property type="project" value="InterPro"/>
</dbReference>
<dbReference type="AlphaFoldDB" id="A0AAW9HJ18"/>
<dbReference type="InterPro" id="IPR001347">
    <property type="entry name" value="SIS_dom"/>
</dbReference>
<gene>
    <name evidence="3" type="ORF">R6G74_03065</name>
</gene>
<dbReference type="RefSeq" id="WP_320753025.1">
    <property type="nucleotide sequence ID" value="NZ_JAWNFV010000004.1"/>
</dbReference>
<dbReference type="PANTHER" id="PTHR43443:SF1">
    <property type="entry name" value="3-HEXULOSE-6-PHOSPHATE ISOMERASE"/>
    <property type="match status" value="1"/>
</dbReference>
<evidence type="ECO:0000256" key="1">
    <source>
        <dbReference type="ARBA" id="ARBA00009235"/>
    </source>
</evidence>
<dbReference type="InterPro" id="IPR046348">
    <property type="entry name" value="SIS_dom_sf"/>
</dbReference>
<reference evidence="3" key="1">
    <citation type="submission" date="2023-10" db="EMBL/GenBank/DDBJ databases">
        <title>Whole Genome based description of the genera Actinobaculum and Actinotignum reveals a complex phylogenetic relationship within the species included in the genus Actinotignum.</title>
        <authorList>
            <person name="Jensen C.S."/>
            <person name="Dargis R."/>
            <person name="Kemp M."/>
            <person name="Christensen J.J."/>
        </authorList>
    </citation>
    <scope>NUCLEOTIDE SEQUENCE</scope>
    <source>
        <strain evidence="3">SLA_B245</strain>
    </source>
</reference>
<protein>
    <submittedName>
        <fullName evidence="3">SIS domain-containing protein</fullName>
    </submittedName>
</protein>
<dbReference type="Gene3D" id="3.40.50.10490">
    <property type="entry name" value="Glucose-6-phosphate isomerase like protein, domain 1"/>
    <property type="match status" value="1"/>
</dbReference>
<accession>A0AAW9HJ18</accession>
<feature type="domain" description="SIS" evidence="2">
    <location>
        <begin position="29"/>
        <end position="173"/>
    </location>
</feature>
<sequence length="186" mass="20082">MKAARSAETTLAELGHVFEEFDWSQVPSVLAALKVANRVIVAGVGREGLAIRSFGMRLMHLGLNCNWVWDDSAPNLGPGDLVVMVNGSGQISHLLEVLRLAAGSGATTICLSGTAEVTDASKIADQTVFLPAATYLAQGKSVHSHQPMGTLFETALWVLFDSMVQQLHDELGVSYEEMASRHRNYE</sequence>
<evidence type="ECO:0000313" key="3">
    <source>
        <dbReference type="EMBL" id="MDY5140300.1"/>
    </source>
</evidence>
<name>A0AAW9HJ18_9ACTO</name>
<dbReference type="PROSITE" id="PS51464">
    <property type="entry name" value="SIS"/>
    <property type="match status" value="1"/>
</dbReference>
<dbReference type="InterPro" id="IPR017552">
    <property type="entry name" value="PHI/rmpB"/>
</dbReference>
<dbReference type="Pfam" id="PF01380">
    <property type="entry name" value="SIS"/>
    <property type="match status" value="1"/>
</dbReference>
<dbReference type="Proteomes" id="UP001288320">
    <property type="component" value="Unassembled WGS sequence"/>
</dbReference>
<dbReference type="EMBL" id="JAWNFV010000004">
    <property type="protein sequence ID" value="MDY5140300.1"/>
    <property type="molecule type" value="Genomic_DNA"/>
</dbReference>
<dbReference type="PANTHER" id="PTHR43443">
    <property type="entry name" value="3-HEXULOSE-6-PHOSPHATE ISOMERASE"/>
    <property type="match status" value="1"/>
</dbReference>
<comment type="caution">
    <text evidence="3">The sequence shown here is derived from an EMBL/GenBank/DDBJ whole genome shotgun (WGS) entry which is preliminary data.</text>
</comment>
<dbReference type="SUPFAM" id="SSF53697">
    <property type="entry name" value="SIS domain"/>
    <property type="match status" value="1"/>
</dbReference>